<evidence type="ECO:0000313" key="1">
    <source>
        <dbReference type="EMBL" id="ARQ95189.1"/>
    </source>
</evidence>
<gene>
    <name evidence="1" type="ORF">FLAPJACK_276</name>
</gene>
<organism evidence="1 2">
    <name type="scientific">Bacillus phage Flapjack</name>
    <dbReference type="NCBI Taxonomy" id="1983465"/>
    <lineage>
        <taxon>Viruses</taxon>
        <taxon>Duplodnaviria</taxon>
        <taxon>Heunggongvirae</taxon>
        <taxon>Uroviricota</taxon>
        <taxon>Caudoviricetes</taxon>
        <taxon>Herelleviridae</taxon>
        <taxon>Bastillevirinae</taxon>
        <taxon>Bequatrovirus</taxon>
        <taxon>Bequatrovirus spock</taxon>
    </lineage>
</organism>
<reference evidence="2" key="1">
    <citation type="submission" date="2017-04" db="EMBL/GenBank/DDBJ databases">
        <authorList>
            <person name="Abille Z."/>
            <person name="Afsharjavan R."/>
            <person name="Alms C.E."/>
            <person name="Anil A."/>
            <person name="Azuma E.A."/>
            <person name="Boateng D."/>
            <person name="Bowden K.V."/>
            <person name="Bui Q."/>
            <person name="Callaghan K.D."/>
            <person name="Canova P.N."/>
            <person name="Carter A.-G.V."/>
            <person name="Carty B."/>
            <person name="Choudhary A."/>
            <person name="Chugh K."/>
            <person name="Clark C.B."/>
            <person name="Clark J."/>
            <person name="Cortez R."/>
            <person name="Dalwadi R.M."/>
            <person name="Daou G."/>
            <person name="Das M."/>
            <person name="Dasari S."/>
            <person name="Davis E.H."/>
            <person name="Defreitas N."/>
            <person name="Demirji J."/>
            <person name="Endres C."/>
            <person name="Fakhar S."/>
            <person name="Feeley N."/>
            <person name="Flores D.C."/>
            <person name="Fowler A.R."/>
            <person name="George T."/>
            <person name="Greis H.L."/>
            <person name="Groleau D.L."/>
            <person name="Gulati J.K."/>
            <person name="Guzman W."/>
            <person name="Hallworth A.N."/>
            <person name="Hariri A."/>
            <person name="Haya V.N."/>
            <person name="Hoffman A.K."/>
            <person name="Horne B."/>
            <person name="Howard T."/>
            <person name="Iglesia A.J."/>
            <person name="Ijezie O.D."/>
            <person name="Incognito N.A."/>
            <person name="Inen J.A."/>
            <person name="Jaiswal A."/>
            <person name="Jezek R.A."/>
            <person name="Kawa A.C."/>
            <person name="Khan F."/>
            <person name="Khin A.C."/>
            <person name="Knapo J."/>
            <person name="Kong A.S."/>
            <person name="Le B.Q."/>
            <person name="Le Q.M."/>
            <person name="Le T.-H.M."/>
            <person name="Lee M."/>
            <person name="Lockwood J.L."/>
            <person name="Loto-Rojas G.S."/>
            <person name="Mantzavinos A."/>
            <person name="Martinez D.R."/>
            <person name="Meadows A.R."/>
            <person name="Mehr S."/>
            <person name="Mellon M.N."/>
            <person name="Memon S."/>
            <person name="Miller B."/>
            <person name="Min S."/>
            <person name="Mitchell L.M."/>
            <person name="Mohamed I.R."/>
            <person name="Mohammed F.O."/>
            <person name="More S."/>
            <person name="Muntaha S."/>
            <person name="Nadeem I."/>
            <person name="Ndjeumen-Njinguet A.S."/>
            <person name="Ng P."/>
            <person name="Ngu V.E."/>
            <person name="Nguyen B.N."/>
            <person name="OHern C.T."/>
            <person name="Oboh U.S."/>
            <person name="Pagano C.W."/>
            <person name="Panakal P.R."/>
            <person name="Park D.A."/>
            <person name="Parsana D."/>
            <person name="Patel P."/>
            <person name="Patel V.S."/>
            <person name="Patwardhan V.M."/>
            <person name="Pawar S.D."/>
            <person name="Payne V.R."/>
            <person name="Petricel I.M."/>
            <person name="Phillips C."/>
            <person name="Puglisi K.M."/>
            <person name="Ramaprasad G."/>
            <person name="Raza A.S."/>
            <person name="Rivera-Oven A.G."/>
            <person name="Robins E."/>
            <person name="Roeun D.C."/>
            <person name="Rostovtseva N."/>
            <person name="Sadat M."/>
            <person name="Seas A."/>
            <person name="So E.J."/>
            <person name="Sogbesan C."/>
            <person name="Strumsky L.A."/>
            <person name="Sun J.L."/>
            <person name="Sutherland H.J."/>
            <person name="Tchakounte I."/>
            <person name="Tewell J.R."/>
            <person name="Thapa D.J."/>
            <person name="Tkach Y."/>
            <person name="Tran C.D."/>
            <person name="Tran V."/>
            <person name="Vithayathil T."/>
            <person name="Vivekanandan A."/>
            <person name="Wang S.R."/>
            <person name="White E."/>
            <person name="Yang A.L."/>
            <person name="Ye D.T."/>
            <person name="Yirenkyi M."/>
            <person name="Zarb J.S."/>
            <person name="Zhang S."/>
            <person name="Zhou M.T."/>
            <person name="Cao A."/>
            <person name="Nguyen K.M."/>
            <person name="Patel K."/>
            <person name="Patel P."/>
            <person name="Pennington E."/>
            <person name="Sendze O."/>
            <person name="Zahangir S."/>
            <person name="Correa-Mendez M."/>
            <person name="Fabian M.F."/>
            <person name="Liu S."/>
            <person name="Jethmalani Y."/>
            <person name="Nunn R."/>
            <person name="Prakash A."/>
            <person name="Louise T."/>
            <person name="Russell D.A."/>
            <person name="Hatfull G.F."/>
            <person name="Erill I."/>
            <person name="Caruso S.M."/>
        </authorList>
    </citation>
    <scope>NUCLEOTIDE SEQUENCE [LARGE SCALE GENOMIC DNA]</scope>
</reference>
<name>A0A1X9SGL5_9CAUD</name>
<dbReference type="EMBL" id="KY888882">
    <property type="protein sequence ID" value="ARQ95189.1"/>
    <property type="molecule type" value="Genomic_DNA"/>
</dbReference>
<evidence type="ECO:0000313" key="2">
    <source>
        <dbReference type="Proteomes" id="UP000222741"/>
    </source>
</evidence>
<accession>A0A1X9SGL5</accession>
<sequence length="59" mass="7057">MIGYVNYCIFKKKYDLHVICLGEEVESFSNLSHKEMKEITSNKQHVMWMYPEEFGNSSY</sequence>
<protein>
    <submittedName>
        <fullName evidence="1">Uncharacterized protein</fullName>
    </submittedName>
</protein>
<dbReference type="Proteomes" id="UP000222741">
    <property type="component" value="Segment"/>
</dbReference>
<proteinExistence type="predicted"/>